<dbReference type="PRINTS" id="PR00420">
    <property type="entry name" value="RNGMNOXGNASE"/>
</dbReference>
<dbReference type="GO" id="GO:0019805">
    <property type="term" value="P:quinolinate biosynthetic process"/>
    <property type="evidence" value="ECO:0007669"/>
    <property type="project" value="UniProtKB-UniRule"/>
</dbReference>
<protein>
    <recommendedName>
        <fullName evidence="10">Kynurenine 3-monooxygenase</fullName>
        <ecNumber evidence="10">1.14.13.9</ecNumber>
    </recommendedName>
    <alternativeName>
        <fullName evidence="10">Kynurenine 3-hydroxylase</fullName>
    </alternativeName>
</protein>
<evidence type="ECO:0000313" key="12">
    <source>
        <dbReference type="Proteomes" id="UP000515154"/>
    </source>
</evidence>
<keyword evidence="8 10" id="KW-0496">Mitochondrion</keyword>
<dbReference type="InterPro" id="IPR027545">
    <property type="entry name" value="Kynurenine_monooxygenase"/>
</dbReference>
<reference evidence="13" key="1">
    <citation type="submission" date="2025-08" db="UniProtKB">
        <authorList>
            <consortium name="RefSeq"/>
        </authorList>
    </citation>
    <scope>IDENTIFICATION</scope>
</reference>
<dbReference type="Gene3D" id="3.50.50.60">
    <property type="entry name" value="FAD/NAD(P)-binding domain"/>
    <property type="match status" value="1"/>
</dbReference>
<dbReference type="AlphaFoldDB" id="A0A7E6EVG0"/>
<keyword evidence="7 10" id="KW-0503">Monooxygenase</keyword>
<dbReference type="GO" id="GO:0070189">
    <property type="term" value="P:kynurenine metabolic process"/>
    <property type="evidence" value="ECO:0007669"/>
    <property type="project" value="TreeGrafter"/>
</dbReference>
<dbReference type="InterPro" id="IPR002938">
    <property type="entry name" value="FAD-bd"/>
</dbReference>
<dbReference type="Proteomes" id="UP000515154">
    <property type="component" value="Linkage group LG6"/>
</dbReference>
<gene>
    <name evidence="13" type="primary">LOC115212889</name>
    <name evidence="10" type="synonym">KMO</name>
</gene>
<organism evidence="12 13">
    <name type="scientific">Octopus sinensis</name>
    <name type="common">East Asian common octopus</name>
    <dbReference type="NCBI Taxonomy" id="2607531"/>
    <lineage>
        <taxon>Eukaryota</taxon>
        <taxon>Metazoa</taxon>
        <taxon>Spiralia</taxon>
        <taxon>Lophotrochozoa</taxon>
        <taxon>Mollusca</taxon>
        <taxon>Cephalopoda</taxon>
        <taxon>Coleoidea</taxon>
        <taxon>Octopodiformes</taxon>
        <taxon>Octopoda</taxon>
        <taxon>Incirrata</taxon>
        <taxon>Octopodidae</taxon>
        <taxon>Octopus</taxon>
    </lineage>
</organism>
<sequence>METNDIKHVAIIGGGLVGSLNACFMAKRGFKVSLYELRKDIRKETHVSGRSINLALSERGLSALNEVGLREKVRPFGIPMYARMIHNRDSTKKRIPYGRENQFIMSIDRRKLNELILSVSESHPNVELHFEHKLKQCSFNGKPKAIFETPSKETVEQDFDVVFGNDGAYSAVRNQIMKTTKFDFQQKFIPHGYMELSIPPNEAGQFAMESNCLHIWPRDEFMMISLPNLDKSFTTTLFMPFELFESLHTKDDLLNFFEKTFPDSLPLIGREALVETFFSRKALPMVTVKCHPYNVGGKAAIMGDAAHAMVPFYGQGMNAGFEDCIVMSQFLDEYNNNFEEALPKYTEFRHVDAVSICDLAMYNYVEMRSLVNSKFFLVRKLVDSFLNKLFPHHWIPLYSMVSFSRIRYHECIAKKKWQDQLLLKTGKLLTMVTCFGTCTWMLQEHILHFIQDTLPF</sequence>
<evidence type="ECO:0000313" key="13">
    <source>
        <dbReference type="RefSeq" id="XP_036359596.1"/>
    </source>
</evidence>
<evidence type="ECO:0000256" key="8">
    <source>
        <dbReference type="ARBA" id="ARBA00023128"/>
    </source>
</evidence>
<dbReference type="GO" id="GO:0005741">
    <property type="term" value="C:mitochondrial outer membrane"/>
    <property type="evidence" value="ECO:0007669"/>
    <property type="project" value="TreeGrafter"/>
</dbReference>
<keyword evidence="2 10" id="KW-0285">Flavoprotein</keyword>
<dbReference type="Pfam" id="PF01494">
    <property type="entry name" value="FAD_binding_3"/>
    <property type="match status" value="1"/>
</dbReference>
<name>A0A7E6EVG0_9MOLL</name>
<evidence type="ECO:0000256" key="10">
    <source>
        <dbReference type="HAMAP-Rule" id="MF_03018"/>
    </source>
</evidence>
<evidence type="ECO:0000256" key="9">
    <source>
        <dbReference type="ARBA" id="ARBA00047818"/>
    </source>
</evidence>
<feature type="domain" description="FAD-binding" evidence="11">
    <location>
        <begin position="8"/>
        <end position="350"/>
    </location>
</feature>
<keyword evidence="3 10" id="KW-0662">Pyridine nucleotide biosynthesis</keyword>
<dbReference type="SUPFAM" id="SSF51905">
    <property type="entry name" value="FAD/NAD(P)-binding domain"/>
    <property type="match status" value="1"/>
</dbReference>
<proteinExistence type="inferred from homology"/>
<dbReference type="RefSeq" id="XP_036359596.1">
    <property type="nucleotide sequence ID" value="XM_036503703.1"/>
</dbReference>
<comment type="pathway">
    <text evidence="10">Cofactor biosynthesis; NAD(+) biosynthesis; quinolinate from L-kynurenine: step 1/3.</text>
</comment>
<evidence type="ECO:0000256" key="6">
    <source>
        <dbReference type="ARBA" id="ARBA00023002"/>
    </source>
</evidence>
<dbReference type="FunFam" id="3.50.50.60:FF:000129">
    <property type="entry name" value="Kynurenine 3-monooxygenase"/>
    <property type="match status" value="1"/>
</dbReference>
<dbReference type="PANTHER" id="PTHR46028">
    <property type="entry name" value="KYNURENINE 3-MONOOXYGENASE"/>
    <property type="match status" value="1"/>
</dbReference>
<evidence type="ECO:0000256" key="5">
    <source>
        <dbReference type="ARBA" id="ARBA00022857"/>
    </source>
</evidence>
<keyword evidence="6 10" id="KW-0560">Oxidoreductase</keyword>
<dbReference type="GO" id="GO:0004502">
    <property type="term" value="F:kynurenine 3-monooxygenase activity"/>
    <property type="evidence" value="ECO:0007669"/>
    <property type="project" value="UniProtKB-UniRule"/>
</dbReference>
<dbReference type="GO" id="GO:0043420">
    <property type="term" value="P:anthranilate metabolic process"/>
    <property type="evidence" value="ECO:0007669"/>
    <property type="project" value="UniProtKB-UniRule"/>
</dbReference>
<comment type="similarity">
    <text evidence="10">Belongs to the aromatic-ring hydroxylase family. KMO subfamily.</text>
</comment>
<evidence type="ECO:0000256" key="2">
    <source>
        <dbReference type="ARBA" id="ARBA00022630"/>
    </source>
</evidence>
<dbReference type="GO" id="GO:0071949">
    <property type="term" value="F:FAD binding"/>
    <property type="evidence" value="ECO:0007669"/>
    <property type="project" value="InterPro"/>
</dbReference>
<keyword evidence="4 10" id="KW-0274">FAD</keyword>
<dbReference type="EC" id="1.14.13.9" evidence="10"/>
<evidence type="ECO:0000256" key="3">
    <source>
        <dbReference type="ARBA" id="ARBA00022642"/>
    </source>
</evidence>
<keyword evidence="12" id="KW-1185">Reference proteome</keyword>
<comment type="subcellular location">
    <subcellularLocation>
        <location evidence="10">Mitochondrion</location>
    </subcellularLocation>
</comment>
<comment type="function">
    <text evidence="10">Catalyzes the hydroxylation of L-kynurenine (L-Kyn) to form 3-hydroxy-L-kynurenine (L-3OHKyn). Required for synthesis of quinolinic acid.</text>
</comment>
<evidence type="ECO:0000256" key="7">
    <source>
        <dbReference type="ARBA" id="ARBA00023033"/>
    </source>
</evidence>
<evidence type="ECO:0000259" key="11">
    <source>
        <dbReference type="Pfam" id="PF01494"/>
    </source>
</evidence>
<keyword evidence="5 10" id="KW-0521">NADP</keyword>
<dbReference type="GO" id="GO:0006569">
    <property type="term" value="P:L-tryptophan catabolic process"/>
    <property type="evidence" value="ECO:0007669"/>
    <property type="project" value="UniProtKB-UniRule"/>
</dbReference>
<evidence type="ECO:0000256" key="4">
    <source>
        <dbReference type="ARBA" id="ARBA00022827"/>
    </source>
</evidence>
<evidence type="ECO:0000256" key="1">
    <source>
        <dbReference type="ARBA" id="ARBA00001974"/>
    </source>
</evidence>
<dbReference type="KEGG" id="osn:115212889"/>
<comment type="cofactor">
    <cofactor evidence="1 10">
        <name>FAD</name>
        <dbReference type="ChEBI" id="CHEBI:57692"/>
    </cofactor>
</comment>
<dbReference type="UniPathway" id="UPA00253">
    <property type="reaction ID" value="UER00328"/>
</dbReference>
<accession>A0A7E6EVG0</accession>
<comment type="catalytic activity">
    <reaction evidence="9 10">
        <text>L-kynurenine + NADPH + O2 + H(+) = 3-hydroxy-L-kynurenine + NADP(+) + H2O</text>
        <dbReference type="Rhea" id="RHEA:20545"/>
        <dbReference type="ChEBI" id="CHEBI:15377"/>
        <dbReference type="ChEBI" id="CHEBI:15378"/>
        <dbReference type="ChEBI" id="CHEBI:15379"/>
        <dbReference type="ChEBI" id="CHEBI:57783"/>
        <dbReference type="ChEBI" id="CHEBI:57959"/>
        <dbReference type="ChEBI" id="CHEBI:58125"/>
        <dbReference type="ChEBI" id="CHEBI:58349"/>
        <dbReference type="EC" id="1.14.13.9"/>
    </reaction>
</comment>
<dbReference type="PANTHER" id="PTHR46028:SF2">
    <property type="entry name" value="KYNURENINE 3-MONOOXYGENASE"/>
    <property type="match status" value="1"/>
</dbReference>
<dbReference type="HAMAP" id="MF_01971">
    <property type="entry name" value="Kynurenine_monooxygenase"/>
    <property type="match status" value="1"/>
</dbReference>
<dbReference type="GO" id="GO:0034354">
    <property type="term" value="P:'de novo' NAD+ biosynthetic process from L-tryptophan"/>
    <property type="evidence" value="ECO:0007669"/>
    <property type="project" value="UniProtKB-UniRule"/>
</dbReference>
<dbReference type="InterPro" id="IPR036188">
    <property type="entry name" value="FAD/NAD-bd_sf"/>
</dbReference>